<evidence type="ECO:0000313" key="1">
    <source>
        <dbReference type="EMBL" id="PHD69218.1"/>
    </source>
</evidence>
<dbReference type="Gene3D" id="1.10.510.10">
    <property type="entry name" value="Transferase(Phosphotransferase) domain 1"/>
    <property type="match status" value="1"/>
</dbReference>
<dbReference type="InterPro" id="IPR000719">
    <property type="entry name" value="Prot_kinase_dom"/>
</dbReference>
<dbReference type="Pfam" id="PF00069">
    <property type="entry name" value="Pkinase"/>
    <property type="match status" value="1"/>
</dbReference>
<dbReference type="SUPFAM" id="SSF56112">
    <property type="entry name" value="Protein kinase-like (PK-like)"/>
    <property type="match status" value="1"/>
</dbReference>
<keyword evidence="1" id="KW-0723">Serine/threonine-protein kinase</keyword>
<reference evidence="1 2" key="1">
    <citation type="submission" date="2017-09" db="EMBL/GenBank/DDBJ databases">
        <title>Large-scale bioinformatics analysis of Bacillus genomes uncovers conserved roles of natural products in bacterial physiology.</title>
        <authorList>
            <consortium name="Agbiome Team Llc"/>
            <person name="Bleich R.M."/>
            <person name="Grubbs K.J."/>
            <person name="Santa Maria K.C."/>
            <person name="Allen S.E."/>
            <person name="Farag S."/>
            <person name="Shank E.A."/>
            <person name="Bowers A."/>
        </authorList>
    </citation>
    <scope>NUCLEOTIDE SEQUENCE [LARGE SCALE GENOMIC DNA]</scope>
    <source>
        <strain evidence="1 2">AFS044250</strain>
    </source>
</reference>
<keyword evidence="1" id="KW-0418">Kinase</keyword>
<accession>A0A2C4QXV4</accession>
<gene>
    <name evidence="1" type="ORF">COF40_16280</name>
</gene>
<evidence type="ECO:0000313" key="2">
    <source>
        <dbReference type="Proteomes" id="UP000225997"/>
    </source>
</evidence>
<dbReference type="GO" id="GO:0004674">
    <property type="term" value="F:protein serine/threonine kinase activity"/>
    <property type="evidence" value="ECO:0007669"/>
    <property type="project" value="UniProtKB-KW"/>
</dbReference>
<dbReference type="AlphaFoldDB" id="A0A2C4QXV4"/>
<protein>
    <submittedName>
        <fullName evidence="1">Serine/threonine protein kinase</fullName>
    </submittedName>
</protein>
<dbReference type="InterPro" id="IPR011009">
    <property type="entry name" value="Kinase-like_dom_sf"/>
</dbReference>
<comment type="caution">
    <text evidence="1">The sequence shown here is derived from an EMBL/GenBank/DDBJ whole genome shotgun (WGS) entry which is preliminary data.</text>
</comment>
<keyword evidence="1" id="KW-0808">Transferase</keyword>
<dbReference type="GO" id="GO:0005524">
    <property type="term" value="F:ATP binding"/>
    <property type="evidence" value="ECO:0007669"/>
    <property type="project" value="InterPro"/>
</dbReference>
<name>A0A2C4QXV4_9BACI</name>
<dbReference type="Proteomes" id="UP000225997">
    <property type="component" value="Unassembled WGS sequence"/>
</dbReference>
<sequence length="310" mass="36057">MSNIKTYNFIIINARYIMKDIPVEIQLNQVTLQLKEHHNFDWLLKLGTVFAVFDQQDSGNICFGVEKDGHKKFIKYAGVQTIAYNGTPEVAIETLIKSVSLYDELKHESLITLIEHFPVQNGYVLIFDWFDGESLHPHWSFPPPEKYKNPNSPFYKFRHLTVVERIYSLNAIFSFHAHVEQKNYVAIDFYDGSILYNFSTNETKICDIDLYSKKPYINKMGRLWGSSRFMSPEEFELNAIIDEKTNVFNMGAVAFALLGGEKDRSFIKWDASKELYEVASRAVNENRAERYTSVKEFYEAWLKVSSAKMI</sequence>
<dbReference type="PROSITE" id="PS50011">
    <property type="entry name" value="PROTEIN_KINASE_DOM"/>
    <property type="match status" value="1"/>
</dbReference>
<proteinExistence type="predicted"/>
<organism evidence="1 2">
    <name type="scientific">Bacillus toyonensis</name>
    <dbReference type="NCBI Taxonomy" id="155322"/>
    <lineage>
        <taxon>Bacteria</taxon>
        <taxon>Bacillati</taxon>
        <taxon>Bacillota</taxon>
        <taxon>Bacilli</taxon>
        <taxon>Bacillales</taxon>
        <taxon>Bacillaceae</taxon>
        <taxon>Bacillus</taxon>
        <taxon>Bacillus cereus group</taxon>
    </lineage>
</organism>
<dbReference type="EMBL" id="NUSQ01000064">
    <property type="protein sequence ID" value="PHD69218.1"/>
    <property type="molecule type" value="Genomic_DNA"/>
</dbReference>